<dbReference type="Proteomes" id="UP000256971">
    <property type="component" value="Chromosome"/>
</dbReference>
<dbReference type="InterPro" id="IPR035069">
    <property type="entry name" value="TTHA1013/TTHA0281-like"/>
</dbReference>
<name>A0ABM6XUB6_9PROT</name>
<accession>A0ABM6XUB6</accession>
<organism evidence="2 3">
    <name type="scientific">Thalassospira indica</name>
    <dbReference type="NCBI Taxonomy" id="1891279"/>
    <lineage>
        <taxon>Bacteria</taxon>
        <taxon>Pseudomonadati</taxon>
        <taxon>Pseudomonadota</taxon>
        <taxon>Alphaproteobacteria</taxon>
        <taxon>Rhodospirillales</taxon>
        <taxon>Thalassospiraceae</taxon>
        <taxon>Thalassospira</taxon>
    </lineage>
</organism>
<dbReference type="Gene3D" id="3.30.160.250">
    <property type="match status" value="1"/>
</dbReference>
<dbReference type="RefSeq" id="WP_064787905.1">
    <property type="nucleotide sequence ID" value="NZ_CP031555.1"/>
</dbReference>
<dbReference type="SUPFAM" id="SSF143100">
    <property type="entry name" value="TTHA1013/TTHA0281-like"/>
    <property type="match status" value="1"/>
</dbReference>
<sequence>MERNFTAYILKDGDGYTVVFPDLPGCMSVASTFDEVYNNAREVLPAFLNVMRDEKMDIPVPTPFENSVVDPEDADAVVGKLLIPAKMPGHMVRTNITIDSYLLEAIDRITTNRSAFFNELAEQEVKRRITT</sequence>
<protein>
    <submittedName>
        <fullName evidence="2">HicB family protein</fullName>
    </submittedName>
</protein>
<dbReference type="Pfam" id="PF15919">
    <property type="entry name" value="HicB_lk_antitox"/>
    <property type="match status" value="1"/>
</dbReference>
<feature type="domain" description="HicB-like antitoxin of toxin-antitoxin system" evidence="1">
    <location>
        <begin position="11"/>
        <end position="119"/>
    </location>
</feature>
<dbReference type="InterPro" id="IPR031807">
    <property type="entry name" value="HicB-like"/>
</dbReference>
<dbReference type="PANTHER" id="PTHR34504">
    <property type="entry name" value="ANTITOXIN HICB"/>
    <property type="match status" value="1"/>
</dbReference>
<evidence type="ECO:0000313" key="2">
    <source>
        <dbReference type="EMBL" id="AXO13108.1"/>
    </source>
</evidence>
<dbReference type="InterPro" id="IPR051404">
    <property type="entry name" value="TA_system_antitoxin"/>
</dbReference>
<dbReference type="EMBL" id="CP031555">
    <property type="protein sequence ID" value="AXO13108.1"/>
    <property type="molecule type" value="Genomic_DNA"/>
</dbReference>
<evidence type="ECO:0000313" key="3">
    <source>
        <dbReference type="Proteomes" id="UP000256971"/>
    </source>
</evidence>
<keyword evidence="3" id="KW-1185">Reference proteome</keyword>
<dbReference type="PANTHER" id="PTHR34504:SF2">
    <property type="entry name" value="UPF0150 PROTEIN SSL0259"/>
    <property type="match status" value="1"/>
</dbReference>
<gene>
    <name evidence="2" type="ORF">DY252_01700</name>
</gene>
<proteinExistence type="predicted"/>
<reference evidence="2 3" key="1">
    <citation type="submission" date="2018-08" db="EMBL/GenBank/DDBJ databases">
        <title>Complete genome sequence of type strain Thalassospira indica MCCC 1A01103T, isolated from isolated from deep seawater of the Indian Ocean.</title>
        <authorList>
            <person name="Liu Y."/>
        </authorList>
    </citation>
    <scope>NUCLEOTIDE SEQUENCE [LARGE SCALE GENOMIC DNA]</scope>
    <source>
        <strain evidence="2 3">PB8BT</strain>
    </source>
</reference>
<evidence type="ECO:0000259" key="1">
    <source>
        <dbReference type="Pfam" id="PF15919"/>
    </source>
</evidence>